<keyword evidence="2" id="KW-1185">Reference proteome</keyword>
<organism evidence="1 2">
    <name type="scientific">Ammonicoccus fulvus</name>
    <dbReference type="NCBI Taxonomy" id="3138240"/>
    <lineage>
        <taxon>Bacteria</taxon>
        <taxon>Bacillati</taxon>
        <taxon>Actinomycetota</taxon>
        <taxon>Actinomycetes</taxon>
        <taxon>Propionibacteriales</taxon>
        <taxon>Propionibacteriaceae</taxon>
        <taxon>Ammonicoccus</taxon>
    </lineage>
</organism>
<proteinExistence type="predicted"/>
<accession>A0ABZ3FQM3</accession>
<reference evidence="1 2" key="1">
    <citation type="submission" date="2024-04" db="EMBL/GenBank/DDBJ databases">
        <title>Isolation of an actinomycete strain from pig manure.</title>
        <authorList>
            <person name="Gong T."/>
            <person name="Yu Z."/>
            <person name="An M."/>
            <person name="Wei C."/>
            <person name="Yang W."/>
            <person name="Liu L."/>
        </authorList>
    </citation>
    <scope>NUCLEOTIDE SEQUENCE [LARGE SCALE GENOMIC DNA]</scope>
    <source>
        <strain evidence="1 2">ZF39</strain>
    </source>
</reference>
<evidence type="ECO:0000313" key="1">
    <source>
        <dbReference type="EMBL" id="XAN08363.1"/>
    </source>
</evidence>
<gene>
    <name evidence="1" type="ORF">AADG42_13980</name>
</gene>
<protein>
    <recommendedName>
        <fullName evidence="3">XRE family transcriptional regulator</fullName>
    </recommendedName>
</protein>
<dbReference type="RefSeq" id="WP_425309818.1">
    <property type="nucleotide sequence ID" value="NZ_CP154795.1"/>
</dbReference>
<name>A0ABZ3FQM3_9ACTN</name>
<dbReference type="Proteomes" id="UP001442841">
    <property type="component" value="Chromosome"/>
</dbReference>
<evidence type="ECO:0000313" key="2">
    <source>
        <dbReference type="Proteomes" id="UP001442841"/>
    </source>
</evidence>
<dbReference type="EMBL" id="CP154795">
    <property type="protein sequence ID" value="XAN08363.1"/>
    <property type="molecule type" value="Genomic_DNA"/>
</dbReference>
<sequence length="166" mass="18491">MPPRPTPLPSAATEDAWNWVQAAPFRVHVRRILDSTGLPWRAIAGYAGVPDNVVRSLLGRPERRRLQRLAPHYAARLLALDPARIRRDLALPGSLEWARLWVDTLMADGWSVRRVAAVCGMSPEAIRGLRDGRTQRLSRHPELLLATAARAHDLDPLTLVELARAA</sequence>
<evidence type="ECO:0008006" key="3">
    <source>
        <dbReference type="Google" id="ProtNLM"/>
    </source>
</evidence>